<name>A0A3A8EW45_9GAMM</name>
<dbReference type="Pfam" id="PF13689">
    <property type="entry name" value="DUF4154"/>
    <property type="match status" value="1"/>
</dbReference>
<evidence type="ECO:0000313" key="2">
    <source>
        <dbReference type="EMBL" id="RKG38379.1"/>
    </source>
</evidence>
<keyword evidence="1" id="KW-0732">Signal</keyword>
<accession>A0A3A8EW45</accession>
<comment type="caution">
    <text evidence="2">The sequence shown here is derived from an EMBL/GenBank/DDBJ whole genome shotgun (WGS) entry which is preliminary data.</text>
</comment>
<evidence type="ECO:0000313" key="3">
    <source>
        <dbReference type="Proteomes" id="UP000280405"/>
    </source>
</evidence>
<feature type="signal peptide" evidence="1">
    <location>
        <begin position="1"/>
        <end position="24"/>
    </location>
</feature>
<reference evidence="2 3" key="1">
    <citation type="submission" date="2018-09" db="EMBL/GenBank/DDBJ databases">
        <title>The draft genome of Acinetobacter spp. strains.</title>
        <authorList>
            <person name="Qin J."/>
            <person name="Feng Y."/>
            <person name="Zong Z."/>
        </authorList>
    </citation>
    <scope>NUCLEOTIDE SEQUENCE [LARGE SCALE GENOMIC DNA]</scope>
    <source>
        <strain evidence="2 3">WCHAc060115</strain>
    </source>
</reference>
<proteinExistence type="predicted"/>
<dbReference type="OrthoDB" id="7355447at2"/>
<sequence length="167" mass="18755">MAYLINRKILCLGILLLFCNYSHANSPHNFFMMTLSILSYAKWNTPNPQLCVVDNPDYATQFSAYIKTTKSPFSAFAIHASELRTRHCDVAFFSNTTAQAEQTFINKSFNPSVLTFSTSNAECDIGSTFCLFNNKSGNTFFKVNLDSLAQSKIHIDPRVLLLAKKSD</sequence>
<feature type="chain" id="PRO_5017426395" evidence="1">
    <location>
        <begin position="25"/>
        <end position="167"/>
    </location>
</feature>
<dbReference type="InterPro" id="IPR025293">
    <property type="entry name" value="YfiR/HmsC-like"/>
</dbReference>
<evidence type="ECO:0000256" key="1">
    <source>
        <dbReference type="SAM" id="SignalP"/>
    </source>
</evidence>
<protein>
    <submittedName>
        <fullName evidence="2">YfiR family protein</fullName>
    </submittedName>
</protein>
<keyword evidence="3" id="KW-1185">Reference proteome</keyword>
<dbReference type="Proteomes" id="UP000280405">
    <property type="component" value="Unassembled WGS sequence"/>
</dbReference>
<dbReference type="AlphaFoldDB" id="A0A3A8EW45"/>
<organism evidence="2 3">
    <name type="scientific">Acinetobacter rongchengensis</name>
    <dbReference type="NCBI Taxonomy" id="2419601"/>
    <lineage>
        <taxon>Bacteria</taxon>
        <taxon>Pseudomonadati</taxon>
        <taxon>Pseudomonadota</taxon>
        <taxon>Gammaproteobacteria</taxon>
        <taxon>Moraxellales</taxon>
        <taxon>Moraxellaceae</taxon>
        <taxon>Acinetobacter</taxon>
    </lineage>
</organism>
<dbReference type="EMBL" id="RAXT01000011">
    <property type="protein sequence ID" value="RKG38379.1"/>
    <property type="molecule type" value="Genomic_DNA"/>
</dbReference>
<gene>
    <name evidence="2" type="ORF">D7V20_07535</name>
</gene>